<reference evidence="2 3" key="1">
    <citation type="submission" date="2020-02" db="EMBL/GenBank/DDBJ databases">
        <title>Genome sequencing for Kineobactrum sp. M2.</title>
        <authorList>
            <person name="Park S.-J."/>
        </authorList>
    </citation>
    <scope>NUCLEOTIDE SEQUENCE [LARGE SCALE GENOMIC DNA]</scope>
    <source>
        <strain evidence="2 3">M2</strain>
    </source>
</reference>
<dbReference type="EMBL" id="CP048711">
    <property type="protein sequence ID" value="QIB67115.1"/>
    <property type="molecule type" value="Genomic_DNA"/>
</dbReference>
<sequence>MIDGDLTGSTRTTKVQKIVDDFQNGKLRVIFAHPKSAGHGLTLTRGTTTIWASPTYNAEWFQQFNARIYRKGQTRKTETLCIAALGTKEEDVYAQLFNKVSNMNELLGLFAGMTRVQEAA</sequence>
<evidence type="ECO:0000313" key="2">
    <source>
        <dbReference type="EMBL" id="QIB67115.1"/>
    </source>
</evidence>
<dbReference type="SUPFAM" id="SSF52540">
    <property type="entry name" value="P-loop containing nucleoside triphosphate hydrolases"/>
    <property type="match status" value="1"/>
</dbReference>
<name>A0A6C0U943_9GAMM</name>
<dbReference type="Proteomes" id="UP000477680">
    <property type="component" value="Chromosome"/>
</dbReference>
<dbReference type="AlphaFoldDB" id="A0A6C0U943"/>
<dbReference type="InterPro" id="IPR050496">
    <property type="entry name" value="SNF2_RAD54_helicase_repair"/>
</dbReference>
<dbReference type="Gene3D" id="3.40.50.300">
    <property type="entry name" value="P-loop containing nucleotide triphosphate hydrolases"/>
    <property type="match status" value="1"/>
</dbReference>
<evidence type="ECO:0000313" key="3">
    <source>
        <dbReference type="Proteomes" id="UP000477680"/>
    </source>
</evidence>
<gene>
    <name evidence="2" type="ORF">G3T16_18655</name>
</gene>
<feature type="domain" description="Helicase C-terminal" evidence="1">
    <location>
        <begin position="6"/>
        <end position="72"/>
    </location>
</feature>
<protein>
    <recommendedName>
        <fullName evidence="1">Helicase C-terminal domain-containing protein</fullName>
    </recommendedName>
</protein>
<accession>A0A6C0U943</accession>
<dbReference type="Pfam" id="PF00271">
    <property type="entry name" value="Helicase_C"/>
    <property type="match status" value="1"/>
</dbReference>
<dbReference type="RefSeq" id="WP_163496542.1">
    <property type="nucleotide sequence ID" value="NZ_CP048711.1"/>
</dbReference>
<dbReference type="InterPro" id="IPR001650">
    <property type="entry name" value="Helicase_C-like"/>
</dbReference>
<evidence type="ECO:0000259" key="1">
    <source>
        <dbReference type="Pfam" id="PF00271"/>
    </source>
</evidence>
<dbReference type="PANTHER" id="PTHR45629:SF7">
    <property type="entry name" value="DNA EXCISION REPAIR PROTEIN ERCC-6-RELATED"/>
    <property type="match status" value="1"/>
</dbReference>
<dbReference type="PANTHER" id="PTHR45629">
    <property type="entry name" value="SNF2/RAD54 FAMILY MEMBER"/>
    <property type="match status" value="1"/>
</dbReference>
<dbReference type="KEGG" id="kim:G3T16_18655"/>
<proteinExistence type="predicted"/>
<keyword evidence="3" id="KW-1185">Reference proteome</keyword>
<organism evidence="2 3">
    <name type="scientific">Kineobactrum salinum</name>
    <dbReference type="NCBI Taxonomy" id="2708301"/>
    <lineage>
        <taxon>Bacteria</taxon>
        <taxon>Pseudomonadati</taxon>
        <taxon>Pseudomonadota</taxon>
        <taxon>Gammaproteobacteria</taxon>
        <taxon>Cellvibrionales</taxon>
        <taxon>Halieaceae</taxon>
        <taxon>Kineobactrum</taxon>
    </lineage>
</organism>
<dbReference type="InterPro" id="IPR027417">
    <property type="entry name" value="P-loop_NTPase"/>
</dbReference>